<dbReference type="GO" id="GO:0016746">
    <property type="term" value="F:acyltransferase activity"/>
    <property type="evidence" value="ECO:0007669"/>
    <property type="project" value="UniProtKB-KW"/>
</dbReference>
<proteinExistence type="predicted"/>
<reference evidence="3" key="1">
    <citation type="journal article" date="2019" name="Int. J. Syst. Evol. Microbiol.">
        <title>The Global Catalogue of Microorganisms (GCM) 10K type strain sequencing project: providing services to taxonomists for standard genome sequencing and annotation.</title>
        <authorList>
            <consortium name="The Broad Institute Genomics Platform"/>
            <consortium name="The Broad Institute Genome Sequencing Center for Infectious Disease"/>
            <person name="Wu L."/>
            <person name="Ma J."/>
        </authorList>
    </citation>
    <scope>NUCLEOTIDE SEQUENCE [LARGE SCALE GENOMIC DNA]</scope>
    <source>
        <strain evidence="3">KCTC 52344</strain>
    </source>
</reference>
<sequence>MIKSSRLNYLKVKETSIHKFDEARFTYNVMKYITGHALTTEEAIDRYLRYTDDPIFGNYFVLDNITNKTIGLIKFVEDAPGIIEIGYSLFEEHWGKGYATEMAEAMVDYALKALKPQKLIGFVDSRNPASMRVLEKVGLSKENEELERNGNIVYLFVRNVEE</sequence>
<evidence type="ECO:0000313" key="3">
    <source>
        <dbReference type="Proteomes" id="UP001597510"/>
    </source>
</evidence>
<dbReference type="RefSeq" id="WP_340239090.1">
    <property type="nucleotide sequence ID" value="NZ_JBBEWC010000011.1"/>
</dbReference>
<dbReference type="PANTHER" id="PTHR43792:SF13">
    <property type="entry name" value="ACETYLTRANSFERASE"/>
    <property type="match status" value="1"/>
</dbReference>
<protein>
    <submittedName>
        <fullName evidence="2">GNAT family N-acetyltransferase</fullName>
        <ecNumber evidence="2">2.3.-.-</ecNumber>
    </submittedName>
</protein>
<evidence type="ECO:0000259" key="1">
    <source>
        <dbReference type="PROSITE" id="PS51186"/>
    </source>
</evidence>
<dbReference type="PANTHER" id="PTHR43792">
    <property type="entry name" value="GNAT FAMILY, PUTATIVE (AFU_ORTHOLOGUE AFUA_3G00765)-RELATED-RELATED"/>
    <property type="match status" value="1"/>
</dbReference>
<dbReference type="Gene3D" id="3.40.630.30">
    <property type="match status" value="1"/>
</dbReference>
<dbReference type="EMBL" id="JBHULC010000005">
    <property type="protein sequence ID" value="MFD2520442.1"/>
    <property type="molecule type" value="Genomic_DNA"/>
</dbReference>
<dbReference type="Pfam" id="PF13302">
    <property type="entry name" value="Acetyltransf_3"/>
    <property type="match status" value="1"/>
</dbReference>
<dbReference type="Proteomes" id="UP001597510">
    <property type="component" value="Unassembled WGS sequence"/>
</dbReference>
<dbReference type="PROSITE" id="PS51186">
    <property type="entry name" value="GNAT"/>
    <property type="match status" value="1"/>
</dbReference>
<accession>A0ABW5J4Z1</accession>
<keyword evidence="2" id="KW-0012">Acyltransferase</keyword>
<dbReference type="SUPFAM" id="SSF55729">
    <property type="entry name" value="Acyl-CoA N-acyltransferases (Nat)"/>
    <property type="match status" value="1"/>
</dbReference>
<dbReference type="InterPro" id="IPR051531">
    <property type="entry name" value="N-acetyltransferase"/>
</dbReference>
<dbReference type="InterPro" id="IPR016181">
    <property type="entry name" value="Acyl_CoA_acyltransferase"/>
</dbReference>
<feature type="domain" description="N-acetyltransferase" evidence="1">
    <location>
        <begin position="7"/>
        <end position="161"/>
    </location>
</feature>
<dbReference type="EC" id="2.3.-.-" evidence="2"/>
<organism evidence="2 3">
    <name type="scientific">Emticicia soli</name>
    <dbReference type="NCBI Taxonomy" id="2027878"/>
    <lineage>
        <taxon>Bacteria</taxon>
        <taxon>Pseudomonadati</taxon>
        <taxon>Bacteroidota</taxon>
        <taxon>Cytophagia</taxon>
        <taxon>Cytophagales</taxon>
        <taxon>Leadbetterellaceae</taxon>
        <taxon>Emticicia</taxon>
    </lineage>
</organism>
<evidence type="ECO:0000313" key="2">
    <source>
        <dbReference type="EMBL" id="MFD2520442.1"/>
    </source>
</evidence>
<gene>
    <name evidence="2" type="ORF">ACFSR2_06085</name>
</gene>
<comment type="caution">
    <text evidence="2">The sequence shown here is derived from an EMBL/GenBank/DDBJ whole genome shotgun (WGS) entry which is preliminary data.</text>
</comment>
<name>A0ABW5J4Z1_9BACT</name>
<dbReference type="InterPro" id="IPR000182">
    <property type="entry name" value="GNAT_dom"/>
</dbReference>
<keyword evidence="2" id="KW-0808">Transferase</keyword>
<keyword evidence="3" id="KW-1185">Reference proteome</keyword>